<dbReference type="AlphaFoldDB" id="A0A4Q2VFH1"/>
<proteinExistence type="predicted"/>
<reference evidence="1 2" key="1">
    <citation type="submission" date="2016-12" db="EMBL/GenBank/DDBJ databases">
        <title>Draft genome sequence of Fusarium oxysporum causing rot on Narcissus.</title>
        <authorList>
            <person name="Armitage A.D."/>
            <person name="Taylor A."/>
            <person name="Clarkson J.P."/>
            <person name="Harrison R.J."/>
            <person name="Jackson A.C."/>
        </authorList>
    </citation>
    <scope>NUCLEOTIDE SEQUENCE [LARGE SCALE GENOMIC DNA]</scope>
    <source>
        <strain evidence="1 2">N139</strain>
    </source>
</reference>
<sequence length="40" mass="4426">MQDADAVVIATRAYTDAHGDTAFTTTKMFDLMLAYLGKRD</sequence>
<name>A0A4Q2VFH1_FUSOX</name>
<gene>
    <name evidence="1" type="ORF">BFJ63_vAg13456</name>
</gene>
<comment type="caution">
    <text evidence="1">The sequence shown here is derived from an EMBL/GenBank/DDBJ whole genome shotgun (WGS) entry which is preliminary data.</text>
</comment>
<protein>
    <submittedName>
        <fullName evidence="1">Uncharacterized protein</fullName>
    </submittedName>
</protein>
<evidence type="ECO:0000313" key="2">
    <source>
        <dbReference type="Proteomes" id="UP000290540"/>
    </source>
</evidence>
<evidence type="ECO:0000313" key="1">
    <source>
        <dbReference type="EMBL" id="RYC83618.1"/>
    </source>
</evidence>
<dbReference type="Proteomes" id="UP000290540">
    <property type="component" value="Unassembled WGS sequence"/>
</dbReference>
<dbReference type="EMBL" id="MQTW01000146">
    <property type="protein sequence ID" value="RYC83618.1"/>
    <property type="molecule type" value="Genomic_DNA"/>
</dbReference>
<organism evidence="1 2">
    <name type="scientific">Fusarium oxysporum f. sp. narcissi</name>
    <dbReference type="NCBI Taxonomy" id="451672"/>
    <lineage>
        <taxon>Eukaryota</taxon>
        <taxon>Fungi</taxon>
        <taxon>Dikarya</taxon>
        <taxon>Ascomycota</taxon>
        <taxon>Pezizomycotina</taxon>
        <taxon>Sordariomycetes</taxon>
        <taxon>Hypocreomycetidae</taxon>
        <taxon>Hypocreales</taxon>
        <taxon>Nectriaceae</taxon>
        <taxon>Fusarium</taxon>
        <taxon>Fusarium oxysporum species complex</taxon>
    </lineage>
</organism>
<accession>A0A4Q2VFH1</accession>